<evidence type="ECO:0008006" key="9">
    <source>
        <dbReference type="Google" id="ProtNLM"/>
    </source>
</evidence>
<keyword evidence="4 6" id="KW-0479">Metal-binding</keyword>
<evidence type="ECO:0000256" key="4">
    <source>
        <dbReference type="ARBA" id="ARBA00022723"/>
    </source>
</evidence>
<organism evidence="7 8">
    <name type="scientific">Phrynosoma platyrhinos</name>
    <name type="common">Desert horned lizard</name>
    <dbReference type="NCBI Taxonomy" id="52577"/>
    <lineage>
        <taxon>Eukaryota</taxon>
        <taxon>Metazoa</taxon>
        <taxon>Chordata</taxon>
        <taxon>Craniata</taxon>
        <taxon>Vertebrata</taxon>
        <taxon>Euteleostomi</taxon>
        <taxon>Lepidosauria</taxon>
        <taxon>Squamata</taxon>
        <taxon>Bifurcata</taxon>
        <taxon>Unidentata</taxon>
        <taxon>Episquamata</taxon>
        <taxon>Toxicofera</taxon>
        <taxon>Iguania</taxon>
        <taxon>Phrynosomatidae</taxon>
        <taxon>Phrynosomatinae</taxon>
        <taxon>Phrynosoma</taxon>
    </lineage>
</organism>
<evidence type="ECO:0000256" key="5">
    <source>
        <dbReference type="ARBA" id="ARBA00023004"/>
    </source>
</evidence>
<dbReference type="InterPro" id="IPR017972">
    <property type="entry name" value="Cyt_P450_CS"/>
</dbReference>
<dbReference type="Proteomes" id="UP000826234">
    <property type="component" value="Unassembled WGS sequence"/>
</dbReference>
<dbReference type="InterPro" id="IPR050182">
    <property type="entry name" value="Cytochrome_P450_fam2"/>
</dbReference>
<dbReference type="InterPro" id="IPR036396">
    <property type="entry name" value="Cyt_P450_sf"/>
</dbReference>
<evidence type="ECO:0000313" key="7">
    <source>
        <dbReference type="EMBL" id="KAH0624291.1"/>
    </source>
</evidence>
<keyword evidence="6" id="KW-0503">Monooxygenase</keyword>
<keyword evidence="6" id="KW-0560">Oxidoreductase</keyword>
<evidence type="ECO:0000256" key="6">
    <source>
        <dbReference type="RuleBase" id="RU000461"/>
    </source>
</evidence>
<gene>
    <name evidence="7" type="ORF">JD844_007988</name>
</gene>
<accession>A0ABQ7T400</accession>
<comment type="similarity">
    <text evidence="2 6">Belongs to the cytochrome P450 family.</text>
</comment>
<dbReference type="Pfam" id="PF00067">
    <property type="entry name" value="p450"/>
    <property type="match status" value="1"/>
</dbReference>
<comment type="caution">
    <text evidence="7">The sequence shown here is derived from an EMBL/GenBank/DDBJ whole genome shotgun (WGS) entry which is preliminary data.</text>
</comment>
<evidence type="ECO:0000313" key="8">
    <source>
        <dbReference type="Proteomes" id="UP000826234"/>
    </source>
</evidence>
<dbReference type="EMBL" id="JAIPUX010001880">
    <property type="protein sequence ID" value="KAH0624291.1"/>
    <property type="molecule type" value="Genomic_DNA"/>
</dbReference>
<dbReference type="PROSITE" id="PS00086">
    <property type="entry name" value="CYTOCHROME_P450"/>
    <property type="match status" value="1"/>
</dbReference>
<dbReference type="InterPro" id="IPR001128">
    <property type="entry name" value="Cyt_P450"/>
</dbReference>
<dbReference type="PANTHER" id="PTHR24300:SF134">
    <property type="entry name" value="CYTOCHROME P450, FAMILY 2, SUBFAMILY AB, POLYPEPTIDE 2-RELATED"/>
    <property type="match status" value="1"/>
</dbReference>
<evidence type="ECO:0000256" key="2">
    <source>
        <dbReference type="ARBA" id="ARBA00010617"/>
    </source>
</evidence>
<sequence length="247" mass="28457">MKKLPGPQQKALYSAEMILSFTKKEIKKHKEQQSLHEPRDFIDFYLLQIEKPNSTYDEDNLAECILDLFIAGTETTATSLQWALLLMVVYSDIQDRHKLPFTNAVVHEVLRAKFMLPVGIPRRSTKDVNMQGFTIPKNTIVITDLRSVLLDPEQWETPEEFNPNHFLDKDGNFVAREEFLPFGAGARICLGEQMAKMELFLFFTNLLRVFRFQLPEGVKELSKEPVMGLTFHPHPYKLCAIPRTGLS</sequence>
<dbReference type="PANTHER" id="PTHR24300">
    <property type="entry name" value="CYTOCHROME P450 508A4-RELATED"/>
    <property type="match status" value="1"/>
</dbReference>
<protein>
    <recommendedName>
        <fullName evidence="9">Cytochrome P450 2J2</fullName>
    </recommendedName>
</protein>
<keyword evidence="5 6" id="KW-0408">Iron</keyword>
<dbReference type="PRINTS" id="PR00385">
    <property type="entry name" value="P450"/>
</dbReference>
<evidence type="ECO:0000256" key="1">
    <source>
        <dbReference type="ARBA" id="ARBA00001971"/>
    </source>
</evidence>
<dbReference type="Gene3D" id="1.10.630.10">
    <property type="entry name" value="Cytochrome P450"/>
    <property type="match status" value="1"/>
</dbReference>
<evidence type="ECO:0000256" key="3">
    <source>
        <dbReference type="ARBA" id="ARBA00022617"/>
    </source>
</evidence>
<proteinExistence type="inferred from homology"/>
<keyword evidence="3 6" id="KW-0349">Heme</keyword>
<comment type="cofactor">
    <cofactor evidence="1">
        <name>heme</name>
        <dbReference type="ChEBI" id="CHEBI:30413"/>
    </cofactor>
</comment>
<keyword evidence="8" id="KW-1185">Reference proteome</keyword>
<dbReference type="PRINTS" id="PR00463">
    <property type="entry name" value="EP450I"/>
</dbReference>
<dbReference type="SUPFAM" id="SSF48264">
    <property type="entry name" value="Cytochrome P450"/>
    <property type="match status" value="1"/>
</dbReference>
<name>A0ABQ7T400_PHRPL</name>
<dbReference type="InterPro" id="IPR002401">
    <property type="entry name" value="Cyt_P450_E_grp-I"/>
</dbReference>
<reference evidence="7 8" key="1">
    <citation type="journal article" date="2022" name="Gigascience">
        <title>A chromosome-level genome assembly and annotation of the desert horned lizard, Phrynosoma platyrhinos, provides insight into chromosomal rearrangements among reptiles.</title>
        <authorList>
            <person name="Koochekian N."/>
            <person name="Ascanio A."/>
            <person name="Farleigh K."/>
            <person name="Card D.C."/>
            <person name="Schield D.R."/>
            <person name="Castoe T.A."/>
            <person name="Jezkova T."/>
        </authorList>
    </citation>
    <scope>NUCLEOTIDE SEQUENCE [LARGE SCALE GENOMIC DNA]</scope>
    <source>
        <strain evidence="7">NK-2021</strain>
    </source>
</reference>